<keyword evidence="2 9" id="KW-1003">Cell membrane</keyword>
<evidence type="ECO:0000256" key="8">
    <source>
        <dbReference type="ARBA" id="ARBA00023306"/>
    </source>
</evidence>
<dbReference type="Pfam" id="PF03799">
    <property type="entry name" value="FtsQ_DivIB_C"/>
    <property type="match status" value="1"/>
</dbReference>
<name>A0A7W8IIG5_9BACT</name>
<evidence type="ECO:0000313" key="12">
    <source>
        <dbReference type="EMBL" id="MBB5317778.1"/>
    </source>
</evidence>
<keyword evidence="6 9" id="KW-1133">Transmembrane helix</keyword>
<evidence type="ECO:0000256" key="2">
    <source>
        <dbReference type="ARBA" id="ARBA00022475"/>
    </source>
</evidence>
<dbReference type="InterPro" id="IPR026579">
    <property type="entry name" value="FtsQ"/>
</dbReference>
<dbReference type="PANTHER" id="PTHR35851">
    <property type="entry name" value="CELL DIVISION PROTEIN FTSQ"/>
    <property type="match status" value="1"/>
</dbReference>
<comment type="caution">
    <text evidence="12">The sequence shown here is derived from an EMBL/GenBank/DDBJ whole genome shotgun (WGS) entry which is preliminary data.</text>
</comment>
<keyword evidence="7 9" id="KW-0472">Membrane</keyword>
<organism evidence="12 13">
    <name type="scientific">Tunturiibacter empetritectus</name>
    <dbReference type="NCBI Taxonomy" id="3069691"/>
    <lineage>
        <taxon>Bacteria</taxon>
        <taxon>Pseudomonadati</taxon>
        <taxon>Acidobacteriota</taxon>
        <taxon>Terriglobia</taxon>
        <taxon>Terriglobales</taxon>
        <taxon>Acidobacteriaceae</taxon>
        <taxon>Tunturiibacter</taxon>
    </lineage>
</organism>
<dbReference type="AlphaFoldDB" id="A0A7W8IIG5"/>
<keyword evidence="5 9" id="KW-0812">Transmembrane</keyword>
<evidence type="ECO:0000313" key="13">
    <source>
        <dbReference type="Proteomes" id="UP000568106"/>
    </source>
</evidence>
<feature type="transmembrane region" description="Helical" evidence="9">
    <location>
        <begin position="72"/>
        <end position="92"/>
    </location>
</feature>
<proteinExistence type="inferred from homology"/>
<evidence type="ECO:0000256" key="9">
    <source>
        <dbReference type="HAMAP-Rule" id="MF_00911"/>
    </source>
</evidence>
<accession>A0A7W8IIG5</accession>
<dbReference type="InterPro" id="IPR013685">
    <property type="entry name" value="POTRA_FtsQ_type"/>
</dbReference>
<dbReference type="Pfam" id="PF08478">
    <property type="entry name" value="POTRA_1"/>
    <property type="match status" value="1"/>
</dbReference>
<feature type="compositionally biased region" description="Basic and acidic residues" evidence="10">
    <location>
        <begin position="26"/>
        <end position="36"/>
    </location>
</feature>
<dbReference type="InterPro" id="IPR034746">
    <property type="entry name" value="POTRA"/>
</dbReference>
<dbReference type="InterPro" id="IPR045335">
    <property type="entry name" value="FtsQ_C_sf"/>
</dbReference>
<dbReference type="GO" id="GO:0032153">
    <property type="term" value="C:cell division site"/>
    <property type="evidence" value="ECO:0007669"/>
    <property type="project" value="UniProtKB-UniRule"/>
</dbReference>
<evidence type="ECO:0000256" key="1">
    <source>
        <dbReference type="ARBA" id="ARBA00004370"/>
    </source>
</evidence>
<evidence type="ECO:0000256" key="4">
    <source>
        <dbReference type="ARBA" id="ARBA00022618"/>
    </source>
</evidence>
<dbReference type="GO" id="GO:0005886">
    <property type="term" value="C:plasma membrane"/>
    <property type="evidence" value="ECO:0007669"/>
    <property type="project" value="UniProtKB-SubCell"/>
</dbReference>
<feature type="domain" description="POTRA" evidence="11">
    <location>
        <begin position="105"/>
        <end position="173"/>
    </location>
</feature>
<keyword evidence="13" id="KW-1185">Reference proteome</keyword>
<feature type="compositionally biased region" description="Low complexity" evidence="10">
    <location>
        <begin position="421"/>
        <end position="431"/>
    </location>
</feature>
<feature type="compositionally biased region" description="Polar residues" evidence="10">
    <location>
        <begin position="433"/>
        <end position="446"/>
    </location>
</feature>
<evidence type="ECO:0000256" key="6">
    <source>
        <dbReference type="ARBA" id="ARBA00022989"/>
    </source>
</evidence>
<sequence>MLEAPGKNYVSESRGSRGPRRVSASPERRLRRDLSEDFADDPHWEDDAPVGRRKAGLRVRFRGVPSTRWGRIAAGCGVVVLLGICAGLFAMARSFLLHDERFVIPSSSSIEFQGNAHVTRAQLLSIFGEDVERNIFTVSLAQRRAELERLPWVAHATVMRLLPNRMRVSIVERTPVAFVRQGSHIGLVDGNGVLLDMPVEARPDGKYSFPVVTGISAEDPLSTRAARMKIYERFTSELDGSGQKISEGLSEVDLSNPEDVKASIPDKSSEVLVHFGDTDFLDRYRRFEEHLPEWRTVYPKLSSVDMRYERQVVLEMQPGAGVPVASSQNGAAVMAADAKKPAATAPAAMVPDTGVKAIEPAAKPVVKAPAKPLPVAHVAGVKHAAVKGKPSARATANGAAKSHSPVKAKKVDPKAKKHVVVAKPHPVVAKPSAGSTQYHPSQAVQP</sequence>
<dbReference type="InterPro" id="IPR005548">
    <property type="entry name" value="Cell_div_FtsQ/DivIB_C"/>
</dbReference>
<feature type="region of interest" description="Disordered" evidence="10">
    <location>
        <begin position="390"/>
        <end position="446"/>
    </location>
</feature>
<protein>
    <recommendedName>
        <fullName evidence="9">Cell division protein FtsQ</fullName>
    </recommendedName>
</protein>
<dbReference type="HAMAP" id="MF_00911">
    <property type="entry name" value="FtsQ_subfam"/>
    <property type="match status" value="1"/>
</dbReference>
<evidence type="ECO:0000256" key="5">
    <source>
        <dbReference type="ARBA" id="ARBA00022692"/>
    </source>
</evidence>
<keyword evidence="8 9" id="KW-0131">Cell cycle</keyword>
<dbReference type="PANTHER" id="PTHR35851:SF1">
    <property type="entry name" value="CELL DIVISION PROTEIN FTSQ"/>
    <property type="match status" value="1"/>
</dbReference>
<evidence type="ECO:0000256" key="7">
    <source>
        <dbReference type="ARBA" id="ARBA00023136"/>
    </source>
</evidence>
<dbReference type="PROSITE" id="PS51779">
    <property type="entry name" value="POTRA"/>
    <property type="match status" value="1"/>
</dbReference>
<dbReference type="Gene3D" id="3.10.20.310">
    <property type="entry name" value="membrane protein fhac"/>
    <property type="match status" value="1"/>
</dbReference>
<feature type="region of interest" description="Disordered" evidence="10">
    <location>
        <begin position="1"/>
        <end position="36"/>
    </location>
</feature>
<dbReference type="Proteomes" id="UP000568106">
    <property type="component" value="Unassembled WGS sequence"/>
</dbReference>
<evidence type="ECO:0000259" key="11">
    <source>
        <dbReference type="PROSITE" id="PS51779"/>
    </source>
</evidence>
<gene>
    <name evidence="9" type="primary">ftsQ</name>
    <name evidence="12" type="ORF">HDF09_002464</name>
</gene>
<dbReference type="GO" id="GO:0090529">
    <property type="term" value="P:cell septum assembly"/>
    <property type="evidence" value="ECO:0007669"/>
    <property type="project" value="InterPro"/>
</dbReference>
<comment type="function">
    <text evidence="9">Essential cell division protein.</text>
</comment>
<dbReference type="GO" id="GO:0043093">
    <property type="term" value="P:FtsZ-dependent cytokinesis"/>
    <property type="evidence" value="ECO:0007669"/>
    <property type="project" value="UniProtKB-UniRule"/>
</dbReference>
<comment type="subcellular location">
    <subcellularLocation>
        <location evidence="9">Cell membrane</location>
        <topology evidence="9">Single-pass type II membrane protein</topology>
    </subcellularLocation>
    <subcellularLocation>
        <location evidence="1">Membrane</location>
    </subcellularLocation>
    <text evidence="9">Localizes to the division septum.</text>
</comment>
<dbReference type="Gene3D" id="3.40.50.11690">
    <property type="entry name" value="Cell division protein FtsQ/DivIB"/>
    <property type="match status" value="1"/>
</dbReference>
<reference evidence="12" key="1">
    <citation type="submission" date="2020-08" db="EMBL/GenBank/DDBJ databases">
        <title>Genomic Encyclopedia of Type Strains, Phase IV (KMG-V): Genome sequencing to study the core and pangenomes of soil and plant-associated prokaryotes.</title>
        <authorList>
            <person name="Whitman W."/>
        </authorList>
    </citation>
    <scope>NUCLEOTIDE SEQUENCE [LARGE SCALE GENOMIC DNA]</scope>
    <source>
        <strain evidence="12">M8UP27</strain>
    </source>
</reference>
<keyword evidence="4 9" id="KW-0132">Cell division</keyword>
<comment type="similarity">
    <text evidence="9">Belongs to the FtsQ/DivIB family. FtsQ subfamily.</text>
</comment>
<keyword evidence="3" id="KW-0997">Cell inner membrane</keyword>
<evidence type="ECO:0000256" key="3">
    <source>
        <dbReference type="ARBA" id="ARBA00022519"/>
    </source>
</evidence>
<dbReference type="EMBL" id="JACHDY010000003">
    <property type="protein sequence ID" value="MBB5317778.1"/>
    <property type="molecule type" value="Genomic_DNA"/>
</dbReference>
<evidence type="ECO:0000256" key="10">
    <source>
        <dbReference type="SAM" id="MobiDB-lite"/>
    </source>
</evidence>